<evidence type="ECO:0000259" key="7">
    <source>
        <dbReference type="PROSITE" id="PS01124"/>
    </source>
</evidence>
<proteinExistence type="predicted"/>
<dbReference type="Gene3D" id="1.10.10.60">
    <property type="entry name" value="Homeodomain-like"/>
    <property type="match status" value="2"/>
</dbReference>
<dbReference type="InterPro" id="IPR009057">
    <property type="entry name" value="Homeodomain-like_sf"/>
</dbReference>
<dbReference type="InterPro" id="IPR020449">
    <property type="entry name" value="Tscrpt_reg_AraC-type_HTH"/>
</dbReference>
<dbReference type="GeneID" id="93163902"/>
<dbReference type="GO" id="GO:0000160">
    <property type="term" value="P:phosphorelay signal transduction system"/>
    <property type="evidence" value="ECO:0007669"/>
    <property type="project" value="InterPro"/>
</dbReference>
<dbReference type="PRINTS" id="PR00032">
    <property type="entry name" value="HTHARAC"/>
</dbReference>
<dbReference type="OrthoDB" id="2990361at2"/>
<dbReference type="SUPFAM" id="SSF46689">
    <property type="entry name" value="Homeodomain-like"/>
    <property type="match status" value="2"/>
</dbReference>
<evidence type="ECO:0000313" key="9">
    <source>
        <dbReference type="EMBL" id="KMW16116.1"/>
    </source>
</evidence>
<evidence type="ECO:0000313" key="10">
    <source>
        <dbReference type="Proteomes" id="UP000037392"/>
    </source>
</evidence>
<dbReference type="RefSeq" id="WP_048930767.1">
    <property type="nucleotide sequence ID" value="NZ_KQ235882.1"/>
</dbReference>
<dbReference type="EMBL" id="ADLK01000032">
    <property type="protein sequence ID" value="KMW16116.1"/>
    <property type="molecule type" value="Genomic_DNA"/>
</dbReference>
<gene>
    <name evidence="9" type="ORF">HMPREF9470_04554</name>
</gene>
<reference evidence="9 10" key="1">
    <citation type="submission" date="2011-04" db="EMBL/GenBank/DDBJ databases">
        <title>The Genome Sequence of Clostridium citroniae WAL-19142.</title>
        <authorList>
            <consortium name="The Broad Institute Genome Sequencing Platform"/>
            <person name="Earl A."/>
            <person name="Ward D."/>
            <person name="Feldgarden M."/>
            <person name="Gevers D."/>
            <person name="Warren Y.A."/>
            <person name="Tyrrell K.L."/>
            <person name="Citron D.M."/>
            <person name="Goldstein E.J."/>
            <person name="Daigneault M."/>
            <person name="Allen-Vercoe E."/>
            <person name="Young S.K."/>
            <person name="Zeng Q."/>
            <person name="Gargeya S."/>
            <person name="Fitzgerald M."/>
            <person name="Haas B."/>
            <person name="Abouelleil A."/>
            <person name="Alvarado L."/>
            <person name="Arachchi H.M."/>
            <person name="Berlin A."/>
            <person name="Brown A."/>
            <person name="Chapman S.B."/>
            <person name="Chen Z."/>
            <person name="Dunbar C."/>
            <person name="Freedman E."/>
            <person name="Gearin G."/>
            <person name="Gellesch M."/>
            <person name="Goldberg J."/>
            <person name="Griggs A."/>
            <person name="Gujja S."/>
            <person name="Heilman E.R."/>
            <person name="Heiman D."/>
            <person name="Howarth C."/>
            <person name="Larson L."/>
            <person name="Lui A."/>
            <person name="MacDonald P.J."/>
            <person name="Mehta T."/>
            <person name="Montmayeur A."/>
            <person name="Murphy C."/>
            <person name="Neiman D."/>
            <person name="Pearson M."/>
            <person name="Priest M."/>
            <person name="Roberts A."/>
            <person name="Saif S."/>
            <person name="Shea T."/>
            <person name="Shenoy N."/>
            <person name="Sisk P."/>
            <person name="Stolte C."/>
            <person name="Sykes S."/>
            <person name="White J."/>
            <person name="Yandava C."/>
            <person name="Wortman J."/>
            <person name="Nusbaum C."/>
            <person name="Birren B."/>
        </authorList>
    </citation>
    <scope>NUCLEOTIDE SEQUENCE [LARGE SCALE GENOMIC DNA]</scope>
    <source>
        <strain evidence="9 10">WAL-19142</strain>
    </source>
</reference>
<dbReference type="Proteomes" id="UP000037392">
    <property type="component" value="Unassembled WGS sequence"/>
</dbReference>
<comment type="function">
    <text evidence="5">May play the central regulatory role in sporulation. It may be an element of the effector pathway responsible for the activation of sporulation genes in response to nutritional stress. Spo0A may act in concert with spo0H (a sigma factor) to control the expression of some genes that are critical to the sporulation process.</text>
</comment>
<dbReference type="SMART" id="SM00448">
    <property type="entry name" value="REC"/>
    <property type="match status" value="1"/>
</dbReference>
<dbReference type="GO" id="GO:0003700">
    <property type="term" value="F:DNA-binding transcription factor activity"/>
    <property type="evidence" value="ECO:0007669"/>
    <property type="project" value="InterPro"/>
</dbReference>
<keyword evidence="6" id="KW-0597">Phosphoprotein</keyword>
<dbReference type="PROSITE" id="PS50110">
    <property type="entry name" value="RESPONSE_REGULATORY"/>
    <property type="match status" value="1"/>
</dbReference>
<dbReference type="SUPFAM" id="SSF52172">
    <property type="entry name" value="CheY-like"/>
    <property type="match status" value="1"/>
</dbReference>
<evidence type="ECO:0000256" key="3">
    <source>
        <dbReference type="ARBA" id="ARBA00023125"/>
    </source>
</evidence>
<dbReference type="InterPro" id="IPR001789">
    <property type="entry name" value="Sig_transdc_resp-reg_receiver"/>
</dbReference>
<feature type="modified residue" description="4-aspartylphosphate" evidence="6">
    <location>
        <position position="54"/>
    </location>
</feature>
<dbReference type="PROSITE" id="PS00041">
    <property type="entry name" value="HTH_ARAC_FAMILY_1"/>
    <property type="match status" value="1"/>
</dbReference>
<dbReference type="AlphaFoldDB" id="A0A0J9BVD5"/>
<comment type="caution">
    <text evidence="9">The sequence shown here is derived from an EMBL/GenBank/DDBJ whole genome shotgun (WGS) entry which is preliminary data.</text>
</comment>
<feature type="domain" description="HTH araC/xylS-type" evidence="7">
    <location>
        <begin position="416"/>
        <end position="515"/>
    </location>
</feature>
<organism evidence="9 10">
    <name type="scientific">[Clostridium] citroniae WAL-19142</name>
    <dbReference type="NCBI Taxonomy" id="742734"/>
    <lineage>
        <taxon>Bacteria</taxon>
        <taxon>Bacillati</taxon>
        <taxon>Bacillota</taxon>
        <taxon>Clostridia</taxon>
        <taxon>Lachnospirales</taxon>
        <taxon>Lachnospiraceae</taxon>
        <taxon>Enterocloster</taxon>
    </lineage>
</organism>
<dbReference type="PANTHER" id="PTHR43280">
    <property type="entry name" value="ARAC-FAMILY TRANSCRIPTIONAL REGULATOR"/>
    <property type="match status" value="1"/>
</dbReference>
<dbReference type="GO" id="GO:0043565">
    <property type="term" value="F:sequence-specific DNA binding"/>
    <property type="evidence" value="ECO:0007669"/>
    <property type="project" value="InterPro"/>
</dbReference>
<dbReference type="SMART" id="SM00342">
    <property type="entry name" value="HTH_ARAC"/>
    <property type="match status" value="1"/>
</dbReference>
<dbReference type="PATRIC" id="fig|742734.4.peg.4884"/>
<keyword evidence="2" id="KW-0805">Transcription regulation</keyword>
<evidence type="ECO:0000256" key="5">
    <source>
        <dbReference type="ARBA" id="ARBA00024867"/>
    </source>
</evidence>
<evidence type="ECO:0000256" key="6">
    <source>
        <dbReference type="PROSITE-ProRule" id="PRU00169"/>
    </source>
</evidence>
<protein>
    <recommendedName>
        <fullName evidence="1">Stage 0 sporulation protein A homolog</fullName>
    </recommendedName>
</protein>
<dbReference type="Gene3D" id="3.40.50.2300">
    <property type="match status" value="1"/>
</dbReference>
<evidence type="ECO:0000256" key="2">
    <source>
        <dbReference type="ARBA" id="ARBA00023015"/>
    </source>
</evidence>
<keyword evidence="4" id="KW-0804">Transcription</keyword>
<evidence type="ECO:0000259" key="8">
    <source>
        <dbReference type="PROSITE" id="PS50110"/>
    </source>
</evidence>
<dbReference type="PANTHER" id="PTHR43280:SF2">
    <property type="entry name" value="HTH-TYPE TRANSCRIPTIONAL REGULATOR EXSA"/>
    <property type="match status" value="1"/>
</dbReference>
<dbReference type="InterPro" id="IPR018062">
    <property type="entry name" value="HTH_AraC-typ_CS"/>
</dbReference>
<dbReference type="InterPro" id="IPR018060">
    <property type="entry name" value="HTH_AraC"/>
</dbReference>
<dbReference type="PROSITE" id="PS01124">
    <property type="entry name" value="HTH_ARAC_FAMILY_2"/>
    <property type="match status" value="1"/>
</dbReference>
<sequence length="518" mass="59012">MKLLIADDEKLTREGIRGNLDLQSLGITQVFLADDGIHGLETGLREHADIVLTDVRMPRMNGVQMAEKLLAAQPDTVIIFMSAYSDKEYLKAAIKLKAVSYVEKPLDMEELASAVREAVENCRTMSTRQVAARSHEKELLGHLSMLLTEQNTDFMEEASGIINRLSLSITPTTCFCALIVESRTPLSLLPEQGMEQIRKSFTGFVADRGMHQMYLLRADRYIIIFLYSGTRQEEEVIWSCAKFLSDQIRDYFLSFISVGPMVSGMERAHVSFLDAQEYLKESFFHEYGSILTKDMVNVPFHPPADVMLDFTVALAEKQEEHALKLADRLYRSIVPSSMLGASQVKDIYYRYFSKLDEHSMNNYISLWQKEGLHAESIWDGVMGCATLKELHELLCAKLRLYFEQLKADSGENPIVFQIKEFIRQNYGTASLSVPDVSEHVHLSPSYVCTIFKNETGQTLNQYLTDYRIKMSKQFLSDPRYKITDISSKVGYSDGNYYSKAFKKLVGLSPSEYREKMLS</sequence>
<accession>A0A0J9BVD5</accession>
<evidence type="ECO:0000256" key="1">
    <source>
        <dbReference type="ARBA" id="ARBA00018672"/>
    </source>
</evidence>
<dbReference type="InterPro" id="IPR011006">
    <property type="entry name" value="CheY-like_superfamily"/>
</dbReference>
<keyword evidence="3" id="KW-0238">DNA-binding</keyword>
<feature type="domain" description="Response regulatory" evidence="8">
    <location>
        <begin position="2"/>
        <end position="119"/>
    </location>
</feature>
<evidence type="ECO:0000256" key="4">
    <source>
        <dbReference type="ARBA" id="ARBA00023163"/>
    </source>
</evidence>
<dbReference type="Pfam" id="PF12833">
    <property type="entry name" value="HTH_18"/>
    <property type="match status" value="1"/>
</dbReference>
<dbReference type="Pfam" id="PF00072">
    <property type="entry name" value="Response_reg"/>
    <property type="match status" value="1"/>
</dbReference>
<dbReference type="CDD" id="cd17536">
    <property type="entry name" value="REC_YesN-like"/>
    <property type="match status" value="1"/>
</dbReference>
<name>A0A0J9BVD5_9FIRM</name>